<comment type="caution">
    <text evidence="3">The sequence shown here is derived from an EMBL/GenBank/DDBJ whole genome shotgun (WGS) entry which is preliminary data.</text>
</comment>
<evidence type="ECO:0000256" key="1">
    <source>
        <dbReference type="SAM" id="MobiDB-lite"/>
    </source>
</evidence>
<dbReference type="OrthoDB" id="7581217at2"/>
<dbReference type="AlphaFoldDB" id="A0A844YB47"/>
<evidence type="ECO:0000313" key="3">
    <source>
        <dbReference type="EMBL" id="MXO54627.1"/>
    </source>
</evidence>
<proteinExistence type="predicted"/>
<keyword evidence="4" id="KW-1185">Reference proteome</keyword>
<name>A0A844YB47_9SPHN</name>
<protein>
    <recommendedName>
        <fullName evidence="5">RHS repeat protein</fullName>
    </recommendedName>
</protein>
<dbReference type="Proteomes" id="UP000430272">
    <property type="component" value="Unassembled WGS sequence"/>
</dbReference>
<evidence type="ECO:0000313" key="4">
    <source>
        <dbReference type="Proteomes" id="UP000430272"/>
    </source>
</evidence>
<accession>A0A844YB47</accession>
<dbReference type="Gene3D" id="2.180.10.10">
    <property type="entry name" value="RHS repeat-associated core"/>
    <property type="match status" value="1"/>
</dbReference>
<feature type="chain" id="PRO_5032921728" description="RHS repeat protein" evidence="2">
    <location>
        <begin position="22"/>
        <end position="68"/>
    </location>
</feature>
<dbReference type="RefSeq" id="WP_160661527.1">
    <property type="nucleotide sequence ID" value="NZ_BAABDV010000001.1"/>
</dbReference>
<evidence type="ECO:0000256" key="2">
    <source>
        <dbReference type="SAM" id="SignalP"/>
    </source>
</evidence>
<gene>
    <name evidence="3" type="ORF">GRI47_11510</name>
</gene>
<sequence length="68" mass="7360">MKLIFATSALSLLSIAAPGHASQMTAYTYDSKGRLVKVQHSGGTNHGAATDYEHDKADNRKRVRTTGR</sequence>
<feature type="signal peptide" evidence="2">
    <location>
        <begin position="1"/>
        <end position="21"/>
    </location>
</feature>
<feature type="compositionally biased region" description="Basic and acidic residues" evidence="1">
    <location>
        <begin position="51"/>
        <end position="60"/>
    </location>
</feature>
<reference evidence="3 4" key="1">
    <citation type="submission" date="2019-12" db="EMBL/GenBank/DDBJ databases">
        <title>Genomic-based taxomic classification of the family Erythrobacteraceae.</title>
        <authorList>
            <person name="Xu L."/>
        </authorList>
    </citation>
    <scope>NUCLEOTIDE SEQUENCE [LARGE SCALE GENOMIC DNA]</scope>
    <source>
        <strain evidence="3 4">JCM 17468</strain>
    </source>
</reference>
<evidence type="ECO:0008006" key="5">
    <source>
        <dbReference type="Google" id="ProtNLM"/>
    </source>
</evidence>
<keyword evidence="2" id="KW-0732">Signal</keyword>
<feature type="region of interest" description="Disordered" evidence="1">
    <location>
        <begin position="38"/>
        <end position="68"/>
    </location>
</feature>
<organism evidence="3 4">
    <name type="scientific">Qipengyuania pelagi</name>
    <dbReference type="NCBI Taxonomy" id="994320"/>
    <lineage>
        <taxon>Bacteria</taxon>
        <taxon>Pseudomonadati</taxon>
        <taxon>Pseudomonadota</taxon>
        <taxon>Alphaproteobacteria</taxon>
        <taxon>Sphingomonadales</taxon>
        <taxon>Erythrobacteraceae</taxon>
        <taxon>Qipengyuania</taxon>
    </lineage>
</organism>
<dbReference type="EMBL" id="WTYD01000002">
    <property type="protein sequence ID" value="MXO54627.1"/>
    <property type="molecule type" value="Genomic_DNA"/>
</dbReference>